<proteinExistence type="predicted"/>
<dbReference type="WBParaSite" id="PSAMB.scaffold7215size8028.g29772.t1">
    <property type="protein sequence ID" value="PSAMB.scaffold7215size8028.g29772.t1"/>
    <property type="gene ID" value="PSAMB.scaffold7215size8028.g29772"/>
</dbReference>
<protein>
    <submittedName>
        <fullName evidence="2">Reverse transcriptase</fullName>
    </submittedName>
</protein>
<dbReference type="PANTHER" id="PTHR19446">
    <property type="entry name" value="REVERSE TRANSCRIPTASES"/>
    <property type="match status" value="1"/>
</dbReference>
<reference evidence="2" key="1">
    <citation type="submission" date="2022-11" db="UniProtKB">
        <authorList>
            <consortium name="WormBaseParasite"/>
        </authorList>
    </citation>
    <scope>IDENTIFICATION</scope>
</reference>
<name>A0A914X8J2_9BILA</name>
<sequence>MARQRSLMIALKKENGLITRTRTGIEKECEEFYTNLFASKLAISPPDIRPSLPSFIPDVLTSEVQHAIAQAATDKAPRKDGIEVELLKVGGATLWAALAAHFSKYMRELHVLRQWKESKTILLFKKGDKELLKNYWPICLLSALYKTFTKIILNHLTRELDEQQP</sequence>
<accession>A0A914X8J2</accession>
<organism evidence="1 2">
    <name type="scientific">Plectus sambesii</name>
    <dbReference type="NCBI Taxonomy" id="2011161"/>
    <lineage>
        <taxon>Eukaryota</taxon>
        <taxon>Metazoa</taxon>
        <taxon>Ecdysozoa</taxon>
        <taxon>Nematoda</taxon>
        <taxon>Chromadorea</taxon>
        <taxon>Plectida</taxon>
        <taxon>Plectina</taxon>
        <taxon>Plectoidea</taxon>
        <taxon>Plectidae</taxon>
        <taxon>Plectus</taxon>
    </lineage>
</organism>
<keyword evidence="1" id="KW-1185">Reference proteome</keyword>
<evidence type="ECO:0000313" key="1">
    <source>
        <dbReference type="Proteomes" id="UP000887566"/>
    </source>
</evidence>
<evidence type="ECO:0000313" key="2">
    <source>
        <dbReference type="WBParaSite" id="PSAMB.scaffold7215size8028.g29772.t1"/>
    </source>
</evidence>
<dbReference type="Proteomes" id="UP000887566">
    <property type="component" value="Unplaced"/>
</dbReference>
<dbReference type="AlphaFoldDB" id="A0A914X8J2"/>